<accession>A0A1H1R5N8</accession>
<dbReference type="STRING" id="1136497.SAMN04489752_1433"/>
<dbReference type="EMBL" id="LT629766">
    <property type="protein sequence ID" value="SDS31042.1"/>
    <property type="molecule type" value="Genomic_DNA"/>
</dbReference>
<feature type="region of interest" description="Disordered" evidence="1">
    <location>
        <begin position="1"/>
        <end position="23"/>
    </location>
</feature>
<evidence type="ECO:0000256" key="1">
    <source>
        <dbReference type="SAM" id="MobiDB-lite"/>
    </source>
</evidence>
<dbReference type="AlphaFoldDB" id="A0A1H1R5N8"/>
<protein>
    <submittedName>
        <fullName evidence="2">Uncharacterized protein</fullName>
    </submittedName>
</protein>
<evidence type="ECO:0000313" key="3">
    <source>
        <dbReference type="Proteomes" id="UP000199597"/>
    </source>
</evidence>
<name>A0A1H1R5N8_9MICO</name>
<gene>
    <name evidence="2" type="ORF">SAMN04489752_1433</name>
</gene>
<organism evidence="2 3">
    <name type="scientific">Brevibacterium siliguriense</name>
    <dbReference type="NCBI Taxonomy" id="1136497"/>
    <lineage>
        <taxon>Bacteria</taxon>
        <taxon>Bacillati</taxon>
        <taxon>Actinomycetota</taxon>
        <taxon>Actinomycetes</taxon>
        <taxon>Micrococcales</taxon>
        <taxon>Brevibacteriaceae</taxon>
        <taxon>Brevibacterium</taxon>
    </lineage>
</organism>
<proteinExistence type="predicted"/>
<sequence length="60" mass="6266">MRAGKQAKIPHISSGTRSCDPDVGLEAKTADEQRMLTELFLPGCGEPLAGAVPTRGLLCA</sequence>
<keyword evidence="3" id="KW-1185">Reference proteome</keyword>
<dbReference type="Proteomes" id="UP000199597">
    <property type="component" value="Chromosome I"/>
</dbReference>
<evidence type="ECO:0000313" key="2">
    <source>
        <dbReference type="EMBL" id="SDS31042.1"/>
    </source>
</evidence>
<reference evidence="3" key="1">
    <citation type="submission" date="2016-10" db="EMBL/GenBank/DDBJ databases">
        <authorList>
            <person name="Varghese N."/>
            <person name="Submissions S."/>
        </authorList>
    </citation>
    <scope>NUCLEOTIDE SEQUENCE [LARGE SCALE GENOMIC DNA]</scope>
    <source>
        <strain evidence="3">DSM 23676</strain>
    </source>
</reference>